<dbReference type="InterPro" id="IPR010982">
    <property type="entry name" value="Lambda_DNA-bd_dom_sf"/>
</dbReference>
<dbReference type="RefSeq" id="WP_374209057.1">
    <property type="nucleotide sequence ID" value="NZ_BAAAVH010000113.1"/>
</dbReference>
<dbReference type="Gene3D" id="1.10.260.40">
    <property type="entry name" value="lambda repressor-like DNA-binding domains"/>
    <property type="match status" value="1"/>
</dbReference>
<dbReference type="Proteomes" id="UP001596067">
    <property type="component" value="Unassembled WGS sequence"/>
</dbReference>
<comment type="caution">
    <text evidence="2">The sequence shown here is derived from an EMBL/GenBank/DDBJ whole genome shotgun (WGS) entry which is preliminary data.</text>
</comment>
<dbReference type="SUPFAM" id="SSF47413">
    <property type="entry name" value="lambda repressor-like DNA-binding domains"/>
    <property type="match status" value="1"/>
</dbReference>
<sequence>MTPNGTAIRSIRQAHGVSLRTLSARVGRDRGYLSKVERGLKGASESTLRDIADALHVPVAAINREEQP</sequence>
<dbReference type="Pfam" id="PF13560">
    <property type="entry name" value="HTH_31"/>
    <property type="match status" value="1"/>
</dbReference>
<dbReference type="CDD" id="cd00093">
    <property type="entry name" value="HTH_XRE"/>
    <property type="match status" value="1"/>
</dbReference>
<evidence type="ECO:0000313" key="2">
    <source>
        <dbReference type="EMBL" id="MFC5888532.1"/>
    </source>
</evidence>
<dbReference type="InterPro" id="IPR001387">
    <property type="entry name" value="Cro/C1-type_HTH"/>
</dbReference>
<protein>
    <submittedName>
        <fullName evidence="2">Helix-turn-helix domain-containing protein</fullName>
    </submittedName>
</protein>
<evidence type="ECO:0000259" key="1">
    <source>
        <dbReference type="PROSITE" id="PS50943"/>
    </source>
</evidence>
<keyword evidence="3" id="KW-1185">Reference proteome</keyword>
<feature type="domain" description="HTH cro/C1-type" evidence="1">
    <location>
        <begin position="8"/>
        <end position="62"/>
    </location>
</feature>
<dbReference type="SMART" id="SM00530">
    <property type="entry name" value="HTH_XRE"/>
    <property type="match status" value="1"/>
</dbReference>
<name>A0ABW1F2I4_9ACTN</name>
<organism evidence="2 3">
    <name type="scientific">Kitasatospora aburaviensis</name>
    <dbReference type="NCBI Taxonomy" id="67265"/>
    <lineage>
        <taxon>Bacteria</taxon>
        <taxon>Bacillati</taxon>
        <taxon>Actinomycetota</taxon>
        <taxon>Actinomycetes</taxon>
        <taxon>Kitasatosporales</taxon>
        <taxon>Streptomycetaceae</taxon>
        <taxon>Kitasatospora</taxon>
    </lineage>
</organism>
<evidence type="ECO:0000313" key="3">
    <source>
        <dbReference type="Proteomes" id="UP001596067"/>
    </source>
</evidence>
<dbReference type="EMBL" id="JBHSOD010000041">
    <property type="protein sequence ID" value="MFC5888532.1"/>
    <property type="molecule type" value="Genomic_DNA"/>
</dbReference>
<reference evidence="3" key="1">
    <citation type="journal article" date="2019" name="Int. J. Syst. Evol. Microbiol.">
        <title>The Global Catalogue of Microorganisms (GCM) 10K type strain sequencing project: providing services to taxonomists for standard genome sequencing and annotation.</title>
        <authorList>
            <consortium name="The Broad Institute Genomics Platform"/>
            <consortium name="The Broad Institute Genome Sequencing Center for Infectious Disease"/>
            <person name="Wu L."/>
            <person name="Ma J."/>
        </authorList>
    </citation>
    <scope>NUCLEOTIDE SEQUENCE [LARGE SCALE GENOMIC DNA]</scope>
    <source>
        <strain evidence="3">CGMCC 4.1469</strain>
    </source>
</reference>
<proteinExistence type="predicted"/>
<accession>A0ABW1F2I4</accession>
<dbReference type="PROSITE" id="PS50943">
    <property type="entry name" value="HTH_CROC1"/>
    <property type="match status" value="1"/>
</dbReference>
<gene>
    <name evidence="2" type="ORF">ACFP0N_26550</name>
</gene>